<dbReference type="AlphaFoldDB" id="A0A4Y6UXJ7"/>
<dbReference type="PANTHER" id="PTHR47816:SF4">
    <property type="entry name" value="RIBOSOMAL RNA SMALL SUBUNIT METHYLTRANSFERASE C"/>
    <property type="match status" value="1"/>
</dbReference>
<feature type="domain" description="Methyltransferase small" evidence="3">
    <location>
        <begin position="42"/>
        <end position="208"/>
    </location>
</feature>
<evidence type="ECO:0000313" key="5">
    <source>
        <dbReference type="Proteomes" id="UP000316968"/>
    </source>
</evidence>
<dbReference type="Proteomes" id="UP000316968">
    <property type="component" value="Chromosome"/>
</dbReference>
<dbReference type="PANTHER" id="PTHR47816">
    <property type="entry name" value="RIBOSOMAL RNA SMALL SUBUNIT METHYLTRANSFERASE C"/>
    <property type="match status" value="1"/>
</dbReference>
<sequence length="213" mass="22512">MAGGSPINGKGVETVSDHYYSNRPSAAHDRKTVEVELRGKKVRLVTDAGVFSKSGLDYGSRVLIDALDFPAGASVLDVGCGYGPIGIAAGIMGASSITMLDVNERAVELAGENAAANGIAQAKAMQSDLLEAVSQQSFDVIISNPPIRAGKETVHRLFDQAYGCLNPNGALWIVIQKKQGAPSAKAKLDTLFDRVEEVTKDKGYRIYKAVKGS</sequence>
<gene>
    <name evidence="4" type="ORF">FFV09_07745</name>
</gene>
<dbReference type="Gene3D" id="3.40.50.150">
    <property type="entry name" value="Vaccinia Virus protein VP39"/>
    <property type="match status" value="1"/>
</dbReference>
<dbReference type="InterPro" id="IPR029063">
    <property type="entry name" value="SAM-dependent_MTases_sf"/>
</dbReference>
<reference evidence="4 5" key="1">
    <citation type="submission" date="2019-06" db="EMBL/GenBank/DDBJ databases">
        <title>Saccharibacillus brassicae sp. nov., an endophytic bacterium isolated from Chinese cabbage seeds (Brassica pekinensis).</title>
        <authorList>
            <person name="Jiang L."/>
            <person name="Lee J."/>
            <person name="Kim S.W."/>
        </authorList>
    </citation>
    <scope>NUCLEOTIDE SEQUENCE [LARGE SCALE GENOMIC DNA]</scope>
    <source>
        <strain evidence="5">KCTC 43072 / ATSA2</strain>
    </source>
</reference>
<keyword evidence="2 4" id="KW-0808">Transferase</keyword>
<proteinExistence type="predicted"/>
<dbReference type="Pfam" id="PF05175">
    <property type="entry name" value="MTS"/>
    <property type="match status" value="1"/>
</dbReference>
<evidence type="ECO:0000313" key="4">
    <source>
        <dbReference type="EMBL" id="QDH20745.1"/>
    </source>
</evidence>
<dbReference type="OrthoDB" id="9764961at2"/>
<dbReference type="EMBL" id="CP041217">
    <property type="protein sequence ID" value="QDH20745.1"/>
    <property type="molecule type" value="Genomic_DNA"/>
</dbReference>
<dbReference type="CDD" id="cd02440">
    <property type="entry name" value="AdoMet_MTases"/>
    <property type="match status" value="1"/>
</dbReference>
<dbReference type="GO" id="GO:0008757">
    <property type="term" value="F:S-adenosylmethionine-dependent methyltransferase activity"/>
    <property type="evidence" value="ECO:0007669"/>
    <property type="project" value="InterPro"/>
</dbReference>
<dbReference type="InterPro" id="IPR007848">
    <property type="entry name" value="Small_mtfrase_dom"/>
</dbReference>
<organism evidence="4 5">
    <name type="scientific">Saccharibacillus brassicae</name>
    <dbReference type="NCBI Taxonomy" id="2583377"/>
    <lineage>
        <taxon>Bacteria</taxon>
        <taxon>Bacillati</taxon>
        <taxon>Bacillota</taxon>
        <taxon>Bacilli</taxon>
        <taxon>Bacillales</taxon>
        <taxon>Paenibacillaceae</taxon>
        <taxon>Saccharibacillus</taxon>
    </lineage>
</organism>
<accession>A0A4Y6UXJ7</accession>
<evidence type="ECO:0000256" key="2">
    <source>
        <dbReference type="ARBA" id="ARBA00022679"/>
    </source>
</evidence>
<protein>
    <submittedName>
        <fullName evidence="4">Class I SAM-dependent methyltransferase</fullName>
    </submittedName>
</protein>
<dbReference type="GO" id="GO:0032259">
    <property type="term" value="P:methylation"/>
    <property type="evidence" value="ECO:0007669"/>
    <property type="project" value="UniProtKB-KW"/>
</dbReference>
<dbReference type="SUPFAM" id="SSF53335">
    <property type="entry name" value="S-adenosyl-L-methionine-dependent methyltransferases"/>
    <property type="match status" value="1"/>
</dbReference>
<dbReference type="KEGG" id="saca:FFV09_07745"/>
<keyword evidence="5" id="KW-1185">Reference proteome</keyword>
<keyword evidence="1 4" id="KW-0489">Methyltransferase</keyword>
<evidence type="ECO:0000256" key="1">
    <source>
        <dbReference type="ARBA" id="ARBA00022603"/>
    </source>
</evidence>
<dbReference type="InterPro" id="IPR046977">
    <property type="entry name" value="RsmC/RlmG"/>
</dbReference>
<evidence type="ECO:0000259" key="3">
    <source>
        <dbReference type="Pfam" id="PF05175"/>
    </source>
</evidence>
<name>A0A4Y6UXJ7_SACBS</name>